<dbReference type="EMBL" id="JACGCM010001747">
    <property type="protein sequence ID" value="KAF6150380.1"/>
    <property type="molecule type" value="Genomic_DNA"/>
</dbReference>
<evidence type="ECO:0000313" key="2">
    <source>
        <dbReference type="EMBL" id="KAF6150380.1"/>
    </source>
</evidence>
<dbReference type="Pfam" id="PF05003">
    <property type="entry name" value="DUF668"/>
    <property type="match status" value="1"/>
</dbReference>
<dbReference type="Proteomes" id="UP000541444">
    <property type="component" value="Unassembled WGS sequence"/>
</dbReference>
<dbReference type="PANTHER" id="PTHR31371">
    <property type="entry name" value="BNAC09G50660D PROTEIN"/>
    <property type="match status" value="1"/>
</dbReference>
<reference evidence="2 3" key="1">
    <citation type="journal article" date="2020" name="IScience">
        <title>Genome Sequencing of the Endangered Kingdonia uniflora (Circaeasteraceae, Ranunculales) Reveals Potential Mechanisms of Evolutionary Specialization.</title>
        <authorList>
            <person name="Sun Y."/>
            <person name="Deng T."/>
            <person name="Zhang A."/>
            <person name="Moore M.J."/>
            <person name="Landis J.B."/>
            <person name="Lin N."/>
            <person name="Zhang H."/>
            <person name="Zhang X."/>
            <person name="Huang J."/>
            <person name="Zhang X."/>
            <person name="Sun H."/>
            <person name="Wang H."/>
        </authorList>
    </citation>
    <scope>NUCLEOTIDE SEQUENCE [LARGE SCALE GENOMIC DNA]</scope>
    <source>
        <strain evidence="2">TB1705</strain>
        <tissue evidence="2">Leaf</tissue>
    </source>
</reference>
<dbReference type="PANTHER" id="PTHR31371:SF20">
    <property type="entry name" value="OS12G0146500 PROTEIN"/>
    <property type="match status" value="1"/>
</dbReference>
<gene>
    <name evidence="2" type="ORF">GIB67_034079</name>
</gene>
<accession>A0A7J7M6F0</accession>
<dbReference type="OrthoDB" id="2018987at2759"/>
<organism evidence="2 3">
    <name type="scientific">Kingdonia uniflora</name>
    <dbReference type="NCBI Taxonomy" id="39325"/>
    <lineage>
        <taxon>Eukaryota</taxon>
        <taxon>Viridiplantae</taxon>
        <taxon>Streptophyta</taxon>
        <taxon>Embryophyta</taxon>
        <taxon>Tracheophyta</taxon>
        <taxon>Spermatophyta</taxon>
        <taxon>Magnoliopsida</taxon>
        <taxon>Ranunculales</taxon>
        <taxon>Circaeasteraceae</taxon>
        <taxon>Kingdonia</taxon>
    </lineage>
</organism>
<evidence type="ECO:0000259" key="1">
    <source>
        <dbReference type="Pfam" id="PF05003"/>
    </source>
</evidence>
<dbReference type="GO" id="GO:0045927">
    <property type="term" value="P:positive regulation of growth"/>
    <property type="evidence" value="ECO:0007669"/>
    <property type="project" value="InterPro"/>
</dbReference>
<proteinExistence type="predicted"/>
<keyword evidence="3" id="KW-1185">Reference proteome</keyword>
<dbReference type="InterPro" id="IPR007700">
    <property type="entry name" value="DUF668"/>
</dbReference>
<protein>
    <recommendedName>
        <fullName evidence="1">DUF668 domain-containing protein</fullName>
    </recommendedName>
</protein>
<name>A0A7J7M6F0_9MAGN</name>
<feature type="domain" description="DUF668" evidence="1">
    <location>
        <begin position="205"/>
        <end position="296"/>
    </location>
</feature>
<comment type="caution">
    <text evidence="2">The sequence shown here is derived from an EMBL/GenBank/DDBJ whole genome shotgun (WGS) entry which is preliminary data.</text>
</comment>
<dbReference type="AlphaFoldDB" id="A0A7J7M6F0"/>
<evidence type="ECO:0000313" key="3">
    <source>
        <dbReference type="Proteomes" id="UP000541444"/>
    </source>
</evidence>
<sequence>MDRKVKKMEKFITISANLYQELKRFTEVENAVRIAHSSNDPNSRNLKMKAVLQLQEVNNLREISLWNKTYDYVIRLLARSLFTILKRIKHVFGGMNYWRGANTLHRSHSISGLAKSSVHPSTNGVIKFSSGFLGRPTTKSGPILSRKTKRLPSVGPFKGRFASENKSSMLQSFTEESHGHPRPNEVYSGIIRGKHKLLAPPPFALGANGLALHYANVIVEIDKLVQLPHSLTGPRARDNLYNMLPTSIRSSLRTRLKLYSENLVATSYDDPSLAVEWSEALERILEWLAPLADNMTTWQYERSFQQQNLVSRTNVFLVQTLYFADQVKTEAAITELLVGLNYLWRFGREYNEKASLDSGECDGYLMSNG</sequence>